<organism evidence="1 2">
    <name type="scientific">Gulosibacter macacae</name>
    <dbReference type="NCBI Taxonomy" id="2488791"/>
    <lineage>
        <taxon>Bacteria</taxon>
        <taxon>Bacillati</taxon>
        <taxon>Actinomycetota</taxon>
        <taxon>Actinomycetes</taxon>
        <taxon>Micrococcales</taxon>
        <taxon>Microbacteriaceae</taxon>
        <taxon>Gulosibacter</taxon>
    </lineage>
</organism>
<dbReference type="AlphaFoldDB" id="A0A3P3VTA7"/>
<evidence type="ECO:0000313" key="1">
    <source>
        <dbReference type="EMBL" id="RRJ85684.1"/>
    </source>
</evidence>
<evidence type="ECO:0000313" key="2">
    <source>
        <dbReference type="Proteomes" id="UP000274391"/>
    </source>
</evidence>
<comment type="caution">
    <text evidence="1">The sequence shown here is derived from an EMBL/GenBank/DDBJ whole genome shotgun (WGS) entry which is preliminary data.</text>
</comment>
<accession>A0A3P3VTA7</accession>
<gene>
    <name evidence="1" type="ORF">EG850_12235</name>
</gene>
<dbReference type="EMBL" id="RQVS01000021">
    <property type="protein sequence ID" value="RRJ85684.1"/>
    <property type="molecule type" value="Genomic_DNA"/>
</dbReference>
<protein>
    <submittedName>
        <fullName evidence="1">Uncharacterized protein</fullName>
    </submittedName>
</protein>
<keyword evidence="2" id="KW-1185">Reference proteome</keyword>
<reference evidence="1 2" key="1">
    <citation type="submission" date="2018-11" db="EMBL/GenBank/DDBJ databases">
        <title>YIM 102482-1 draft genome.</title>
        <authorList>
            <person name="Li G."/>
            <person name="Jiang Y."/>
        </authorList>
    </citation>
    <scope>NUCLEOTIDE SEQUENCE [LARGE SCALE GENOMIC DNA]</scope>
    <source>
        <strain evidence="1 2">YIM 102482-1</strain>
    </source>
</reference>
<dbReference type="OrthoDB" id="4234112at2"/>
<sequence>MTNVAQHPSPDLAALMLRDIGAELARRVSNRLPGLGDAYERRVVLVADAETASGTALGSFTSPAWRIQGRSFDKIAVALAHPLYRLPDGTIDAERVLATLAHEIAHLYTDEIGISGTIAPDHIGHTEDFALVAIRLGLSILRRPNTPTRIFTPGLADYGRAEFRDLIYRIACAGLHTASGIQLAGPVGFTGRLAPARVAAASIPTDPSTSD</sequence>
<dbReference type="Proteomes" id="UP000274391">
    <property type="component" value="Unassembled WGS sequence"/>
</dbReference>
<dbReference type="RefSeq" id="WP_124973887.1">
    <property type="nucleotide sequence ID" value="NZ_RQVS01000021.1"/>
</dbReference>
<name>A0A3P3VTA7_9MICO</name>
<proteinExistence type="predicted"/>